<dbReference type="AlphaFoldDB" id="A0A811LJ41"/>
<protein>
    <submittedName>
        <fullName evidence="1">Uncharacterized protein</fullName>
    </submittedName>
</protein>
<sequence>MLVPTPESSTTSSATTTQALEVTTKSGMNDKIPSNHSDLIIAMILARSDELFADNRKRKPIYNARRKAKWKELVENLNRQLGMDYSVERVKNNYHYRVTSLKRNMSRHMVSLKEDDVADQNSASQQLSDIDRMLYEAIKAANQDEFLPVKRQKSSEQPEHVVEKPVITTDVNFVESLFDESKEERTATPDTNEDPGFKKIMVTMMKNQADSFKALRDFMNEQTLQQAKVIEMMAATVELVRESTSHLERAASLCPGCTGSLLEKVFQPYSKNDSE</sequence>
<name>A0A811LJ41_9BILA</name>
<evidence type="ECO:0000313" key="2">
    <source>
        <dbReference type="Proteomes" id="UP000614601"/>
    </source>
</evidence>
<reference evidence="1" key="1">
    <citation type="submission" date="2020-09" db="EMBL/GenBank/DDBJ databases">
        <authorList>
            <person name="Kikuchi T."/>
        </authorList>
    </citation>
    <scope>NUCLEOTIDE SEQUENCE</scope>
    <source>
        <strain evidence="1">SH1</strain>
    </source>
</reference>
<comment type="caution">
    <text evidence="1">The sequence shown here is derived from an EMBL/GenBank/DDBJ whole genome shotgun (WGS) entry which is preliminary data.</text>
</comment>
<accession>A0A811LJ41</accession>
<dbReference type="EMBL" id="CAJFCW020000006">
    <property type="protein sequence ID" value="CAG9127067.1"/>
    <property type="molecule type" value="Genomic_DNA"/>
</dbReference>
<dbReference type="Proteomes" id="UP000783686">
    <property type="component" value="Unassembled WGS sequence"/>
</dbReference>
<dbReference type="OrthoDB" id="5816136at2759"/>
<evidence type="ECO:0000313" key="1">
    <source>
        <dbReference type="EMBL" id="CAD5229605.1"/>
    </source>
</evidence>
<dbReference type="Proteomes" id="UP000614601">
    <property type="component" value="Unassembled WGS sequence"/>
</dbReference>
<keyword evidence="2" id="KW-1185">Reference proteome</keyword>
<dbReference type="EMBL" id="CAJFDH010000006">
    <property type="protein sequence ID" value="CAD5229605.1"/>
    <property type="molecule type" value="Genomic_DNA"/>
</dbReference>
<proteinExistence type="predicted"/>
<gene>
    <name evidence="1" type="ORF">BOKJ2_LOCUS13664</name>
</gene>
<organism evidence="1 2">
    <name type="scientific">Bursaphelenchus okinawaensis</name>
    <dbReference type="NCBI Taxonomy" id="465554"/>
    <lineage>
        <taxon>Eukaryota</taxon>
        <taxon>Metazoa</taxon>
        <taxon>Ecdysozoa</taxon>
        <taxon>Nematoda</taxon>
        <taxon>Chromadorea</taxon>
        <taxon>Rhabditida</taxon>
        <taxon>Tylenchina</taxon>
        <taxon>Tylenchomorpha</taxon>
        <taxon>Aphelenchoidea</taxon>
        <taxon>Aphelenchoididae</taxon>
        <taxon>Bursaphelenchus</taxon>
    </lineage>
</organism>